<comment type="subunit">
    <text evidence="4 8">Dimer of large and small chains.</text>
</comment>
<evidence type="ECO:0000313" key="11">
    <source>
        <dbReference type="Proteomes" id="UP000294404"/>
    </source>
</evidence>
<dbReference type="Proteomes" id="UP000294404">
    <property type="component" value="Chromosome"/>
</dbReference>
<evidence type="ECO:0000259" key="9">
    <source>
        <dbReference type="PROSITE" id="PS51671"/>
    </source>
</evidence>
<comment type="catalytic activity">
    <reaction evidence="7 8">
        <text>2 pyruvate + H(+) = (2S)-2-acetolactate + CO2</text>
        <dbReference type="Rhea" id="RHEA:25249"/>
        <dbReference type="ChEBI" id="CHEBI:15361"/>
        <dbReference type="ChEBI" id="CHEBI:15378"/>
        <dbReference type="ChEBI" id="CHEBI:16526"/>
        <dbReference type="ChEBI" id="CHEBI:58476"/>
        <dbReference type="EC" id="2.2.1.6"/>
    </reaction>
</comment>
<evidence type="ECO:0000256" key="4">
    <source>
        <dbReference type="ARBA" id="ARBA00011744"/>
    </source>
</evidence>
<evidence type="ECO:0000256" key="2">
    <source>
        <dbReference type="ARBA" id="ARBA00005025"/>
    </source>
</evidence>
<evidence type="ECO:0000313" key="10">
    <source>
        <dbReference type="EMBL" id="VFP78133.1"/>
    </source>
</evidence>
<dbReference type="InterPro" id="IPR039557">
    <property type="entry name" value="AHAS_ACT"/>
</dbReference>
<dbReference type="FunFam" id="3.30.70.260:FF:000001">
    <property type="entry name" value="Acetolactate synthase, small subunit"/>
    <property type="match status" value="1"/>
</dbReference>
<comment type="similarity">
    <text evidence="3 8">Belongs to the acetolactate synthase small subunit family.</text>
</comment>
<dbReference type="GO" id="GO:1990610">
    <property type="term" value="F:acetolactate synthase regulator activity"/>
    <property type="evidence" value="ECO:0007669"/>
    <property type="project" value="UniProtKB-UniRule"/>
</dbReference>
<comment type="pathway">
    <text evidence="1 8">Amino-acid biosynthesis; L-isoleucine biosynthesis; L-isoleucine from 2-oxobutanoate: step 1/4.</text>
</comment>
<dbReference type="UniPathway" id="UPA00047">
    <property type="reaction ID" value="UER00055"/>
</dbReference>
<protein>
    <recommendedName>
        <fullName evidence="8">Acetolactate synthase small subunit</fullName>
        <shortName evidence="8">AHAS</shortName>
        <shortName evidence="8">ALS</shortName>
        <ecNumber evidence="8">2.2.1.6</ecNumber>
    </recommendedName>
    <alternativeName>
        <fullName evidence="8">Acetohydroxy-acid synthase small subunit</fullName>
    </alternativeName>
</protein>
<dbReference type="EMBL" id="LR217695">
    <property type="protein sequence ID" value="VFP78133.1"/>
    <property type="molecule type" value="Genomic_DNA"/>
</dbReference>
<dbReference type="Gene3D" id="3.30.70.260">
    <property type="match status" value="1"/>
</dbReference>
<keyword evidence="5 8" id="KW-0028">Amino-acid biosynthesis</keyword>
<dbReference type="PROSITE" id="PS51671">
    <property type="entry name" value="ACT"/>
    <property type="match status" value="1"/>
</dbReference>
<dbReference type="GO" id="GO:0009099">
    <property type="term" value="P:L-valine biosynthetic process"/>
    <property type="evidence" value="ECO:0007669"/>
    <property type="project" value="UniProtKB-UniRule"/>
</dbReference>
<evidence type="ECO:0000256" key="8">
    <source>
        <dbReference type="RuleBase" id="RU368092"/>
    </source>
</evidence>
<dbReference type="PANTHER" id="PTHR30239:SF0">
    <property type="entry name" value="ACETOLACTATE SYNTHASE SMALL SUBUNIT 1, CHLOROPLASTIC"/>
    <property type="match status" value="1"/>
</dbReference>
<dbReference type="InterPro" id="IPR004789">
    <property type="entry name" value="Acetalactate_synth_ssu"/>
</dbReference>
<dbReference type="InterPro" id="IPR054480">
    <property type="entry name" value="AHAS_small-like_ACT"/>
</dbReference>
<evidence type="ECO:0000256" key="3">
    <source>
        <dbReference type="ARBA" id="ARBA00006341"/>
    </source>
</evidence>
<comment type="pathway">
    <text evidence="2 8">Amino-acid biosynthesis; L-valine biosynthesis; L-valine from pyruvate: step 1/4.</text>
</comment>
<dbReference type="InterPro" id="IPR045865">
    <property type="entry name" value="ACT-like_dom_sf"/>
</dbReference>
<dbReference type="AlphaFoldDB" id="A0A451CXY8"/>
<dbReference type="NCBIfam" id="NF008864">
    <property type="entry name" value="PRK11895.1"/>
    <property type="match status" value="1"/>
</dbReference>
<dbReference type="InterPro" id="IPR019455">
    <property type="entry name" value="Acetolactate_synth_ssu_C"/>
</dbReference>
<dbReference type="InterPro" id="IPR002912">
    <property type="entry name" value="ACT_dom"/>
</dbReference>
<name>A0A451CXY8_9GAMM</name>
<accession>A0A451CXY8</accession>
<dbReference type="CDD" id="cd04878">
    <property type="entry name" value="ACT_AHAS"/>
    <property type="match status" value="1"/>
</dbReference>
<keyword evidence="8 10" id="KW-0808">Transferase</keyword>
<gene>
    <name evidence="10" type="primary">ilvH</name>
    <name evidence="10" type="ORF">BUCICUMA2628_145</name>
</gene>
<dbReference type="GO" id="GO:0005829">
    <property type="term" value="C:cytosol"/>
    <property type="evidence" value="ECO:0007669"/>
    <property type="project" value="TreeGrafter"/>
</dbReference>
<dbReference type="Pfam" id="PF22629">
    <property type="entry name" value="ACT_AHAS_ss"/>
    <property type="match status" value="1"/>
</dbReference>
<dbReference type="NCBIfam" id="TIGR00119">
    <property type="entry name" value="acolac_sm"/>
    <property type="match status" value="1"/>
</dbReference>
<dbReference type="UniPathway" id="UPA00049">
    <property type="reaction ID" value="UER00059"/>
</dbReference>
<reference evidence="10 11" key="1">
    <citation type="submission" date="2019-02" db="EMBL/GenBank/DDBJ databases">
        <authorList>
            <person name="Manzano-Marin A."/>
            <person name="Manzano-Marin A."/>
        </authorList>
    </citation>
    <scope>NUCLEOTIDE SEQUENCE [LARGE SCALE GENOMIC DNA]</scope>
    <source>
        <strain evidence="10 11">BuCicuneomaculata</strain>
    </source>
</reference>
<evidence type="ECO:0000256" key="7">
    <source>
        <dbReference type="ARBA" id="ARBA00048670"/>
    </source>
</evidence>
<proteinExistence type="inferred from homology"/>
<dbReference type="Pfam" id="PF10369">
    <property type="entry name" value="ALS_ss_C"/>
    <property type="match status" value="1"/>
</dbReference>
<evidence type="ECO:0000256" key="6">
    <source>
        <dbReference type="ARBA" id="ARBA00023304"/>
    </source>
</evidence>
<dbReference type="OrthoDB" id="9787365at2"/>
<evidence type="ECO:0000256" key="5">
    <source>
        <dbReference type="ARBA" id="ARBA00022605"/>
    </source>
</evidence>
<dbReference type="InterPro" id="IPR027271">
    <property type="entry name" value="Acetolactate_synth/TF_NikR_C"/>
</dbReference>
<organism evidence="10 11">
    <name type="scientific">Buchnera aphidicola</name>
    <name type="common">Cinara cuneomaculata</name>
    <dbReference type="NCBI Taxonomy" id="1660040"/>
    <lineage>
        <taxon>Bacteria</taxon>
        <taxon>Pseudomonadati</taxon>
        <taxon>Pseudomonadota</taxon>
        <taxon>Gammaproteobacteria</taxon>
        <taxon>Enterobacterales</taxon>
        <taxon>Erwiniaceae</taxon>
        <taxon>Buchnera</taxon>
    </lineage>
</organism>
<feature type="domain" description="ACT" evidence="9">
    <location>
        <begin position="4"/>
        <end position="78"/>
    </location>
</feature>
<dbReference type="RefSeq" id="WP_154027313.1">
    <property type="nucleotide sequence ID" value="NZ_LR217695.1"/>
</dbReference>
<dbReference type="SUPFAM" id="SSF55021">
    <property type="entry name" value="ACT-like"/>
    <property type="match status" value="2"/>
</dbReference>
<dbReference type="PANTHER" id="PTHR30239">
    <property type="entry name" value="ACETOLACTATE SYNTHASE SMALL SUBUNIT"/>
    <property type="match status" value="1"/>
</dbReference>
<keyword evidence="6 8" id="KW-0100">Branched-chain amino acid biosynthesis</keyword>
<dbReference type="GO" id="GO:0009097">
    <property type="term" value="P:isoleucine biosynthetic process"/>
    <property type="evidence" value="ECO:0007669"/>
    <property type="project" value="UniProtKB-UniRule"/>
</dbReference>
<comment type="function">
    <text evidence="8">Catalyzes the conversion of 2 pyruvate molecules into acetolactate in the first common step of the biosynthetic pathway of the branched-amino acids such as leucine, isoleucine, and valine.</text>
</comment>
<sequence>MRRILSILLENESGALSRVIGLFSQRGYNIDSLTVAPTEDNQISRLTIQTFGNKKTIEQIEKQLQKLIDIHQVIEITNKNYIEREILLIKIQIQDFKKLHKMNQLIEIYNGILINDSKEQYIIQITDTSHTIDSFLKIVKQSFTIIESSRSGIISINCCK</sequence>
<dbReference type="Gene3D" id="3.30.70.1150">
    <property type="entry name" value="ACT-like. Chain A, domain 2"/>
    <property type="match status" value="1"/>
</dbReference>
<dbReference type="GO" id="GO:0003984">
    <property type="term" value="F:acetolactate synthase activity"/>
    <property type="evidence" value="ECO:0007669"/>
    <property type="project" value="UniProtKB-UniRule"/>
</dbReference>
<dbReference type="EC" id="2.2.1.6" evidence="8"/>
<evidence type="ECO:0000256" key="1">
    <source>
        <dbReference type="ARBA" id="ARBA00004974"/>
    </source>
</evidence>